<gene>
    <name evidence="3" type="ORF">PPROV_000102400</name>
</gene>
<organism evidence="3 4">
    <name type="scientific">Pycnococcus provasolii</name>
    <dbReference type="NCBI Taxonomy" id="41880"/>
    <lineage>
        <taxon>Eukaryota</taxon>
        <taxon>Viridiplantae</taxon>
        <taxon>Chlorophyta</taxon>
        <taxon>Pseudoscourfieldiophyceae</taxon>
        <taxon>Pseudoscourfieldiales</taxon>
        <taxon>Pycnococcaceae</taxon>
        <taxon>Pycnococcus</taxon>
    </lineage>
</organism>
<feature type="region of interest" description="Disordered" evidence="1">
    <location>
        <begin position="58"/>
        <end position="80"/>
    </location>
</feature>
<evidence type="ECO:0000256" key="1">
    <source>
        <dbReference type="SAM" id="MobiDB-lite"/>
    </source>
</evidence>
<sequence length="137" mass="14465">MLRAIPYSKAQEFLDYARSCHDANPTCSVQAHADAATATPADESWLISKGRDACVTGEVAPQNSRDGGDSRVIHPHSGTYGDGNGGSQLGVVLFGLLGIVGALVGAYAYYLHRNSPSSRSYSKFDNELSTLGDDEGI</sequence>
<reference evidence="3" key="1">
    <citation type="submission" date="2020-10" db="EMBL/GenBank/DDBJ databases">
        <title>Unveiling of a novel bifunctional photoreceptor, Dualchrome1, isolated from a cosmopolitan green alga.</title>
        <authorList>
            <person name="Suzuki S."/>
            <person name="Kawachi M."/>
        </authorList>
    </citation>
    <scope>NUCLEOTIDE SEQUENCE</scope>
    <source>
        <strain evidence="3">NIES 2893</strain>
    </source>
</reference>
<proteinExistence type="predicted"/>
<keyword evidence="2" id="KW-1133">Transmembrane helix</keyword>
<feature type="transmembrane region" description="Helical" evidence="2">
    <location>
        <begin position="89"/>
        <end position="110"/>
    </location>
</feature>
<evidence type="ECO:0000313" key="3">
    <source>
        <dbReference type="EMBL" id="GHP02267.1"/>
    </source>
</evidence>
<keyword evidence="4" id="KW-1185">Reference proteome</keyword>
<protein>
    <submittedName>
        <fullName evidence="3">Uncharacterized protein</fullName>
    </submittedName>
</protein>
<name>A0A830HB15_9CHLO</name>
<dbReference type="EMBL" id="BNJQ01000003">
    <property type="protein sequence ID" value="GHP02267.1"/>
    <property type="molecule type" value="Genomic_DNA"/>
</dbReference>
<dbReference type="Proteomes" id="UP000660262">
    <property type="component" value="Unassembled WGS sequence"/>
</dbReference>
<accession>A0A830HB15</accession>
<dbReference type="AlphaFoldDB" id="A0A830HB15"/>
<keyword evidence="2" id="KW-0472">Membrane</keyword>
<keyword evidence="2" id="KW-0812">Transmembrane</keyword>
<evidence type="ECO:0000256" key="2">
    <source>
        <dbReference type="SAM" id="Phobius"/>
    </source>
</evidence>
<evidence type="ECO:0000313" key="4">
    <source>
        <dbReference type="Proteomes" id="UP000660262"/>
    </source>
</evidence>
<comment type="caution">
    <text evidence="3">The sequence shown here is derived from an EMBL/GenBank/DDBJ whole genome shotgun (WGS) entry which is preliminary data.</text>
</comment>